<protein>
    <submittedName>
        <fullName evidence="2">Uncharacterized protein</fullName>
    </submittedName>
</protein>
<keyword evidence="1" id="KW-0472">Membrane</keyword>
<keyword evidence="1" id="KW-0812">Transmembrane</keyword>
<feature type="transmembrane region" description="Helical" evidence="1">
    <location>
        <begin position="73"/>
        <end position="100"/>
    </location>
</feature>
<evidence type="ECO:0000313" key="2">
    <source>
        <dbReference type="EMBL" id="BBJ00082.1"/>
    </source>
</evidence>
<gene>
    <name evidence="2" type="ORF">FGKAn22_17740</name>
</gene>
<dbReference type="KEGG" id="fku:FGKAn22_17740"/>
<evidence type="ECO:0000313" key="3">
    <source>
        <dbReference type="Proteomes" id="UP001319121"/>
    </source>
</evidence>
<organism evidence="2 3">
    <name type="scientific">Ferrigenium kumadai</name>
    <dbReference type="NCBI Taxonomy" id="1682490"/>
    <lineage>
        <taxon>Bacteria</taxon>
        <taxon>Pseudomonadati</taxon>
        <taxon>Pseudomonadota</taxon>
        <taxon>Betaproteobacteria</taxon>
        <taxon>Nitrosomonadales</taxon>
        <taxon>Gallionellaceae</taxon>
        <taxon>Ferrigenium</taxon>
    </lineage>
</organism>
<dbReference type="EMBL" id="AP019536">
    <property type="protein sequence ID" value="BBJ00082.1"/>
    <property type="molecule type" value="Genomic_DNA"/>
</dbReference>
<proteinExistence type="predicted"/>
<feature type="transmembrane region" description="Helical" evidence="1">
    <location>
        <begin position="112"/>
        <end position="134"/>
    </location>
</feature>
<feature type="transmembrane region" description="Helical" evidence="1">
    <location>
        <begin position="41"/>
        <end position="67"/>
    </location>
</feature>
<accession>A0AAN1T0L6</accession>
<reference evidence="2 3" key="1">
    <citation type="submission" date="2019-03" db="EMBL/GenBank/DDBJ databases">
        <title>Complete genome sequence of Ferrigenium kumadai strain An22, a microaerophilic iron-oxidizing bacterium isolated from a paddy field soil.</title>
        <authorList>
            <person name="Watanabe T."/>
            <person name="Asakawa S."/>
        </authorList>
    </citation>
    <scope>NUCLEOTIDE SEQUENCE [LARGE SCALE GENOMIC DNA]</scope>
    <source>
        <strain evidence="2 3">An22</strain>
    </source>
</reference>
<dbReference type="AlphaFoldDB" id="A0AAN1T0L6"/>
<name>A0AAN1T0L6_9PROT</name>
<sequence>MSDAQNLAYSAVQVLHNFGAVATVGGSFAALLAPPESREKLAWLAFAGWATQAVSGSAFGLTSYFFYHRFPDISGIAMAALAVKILCVAFGFLLVAAYLLPCPVCQDRIRKLVWPASTTLAATALTAAAFLRWFA</sequence>
<keyword evidence="1" id="KW-1133">Transmembrane helix</keyword>
<keyword evidence="3" id="KW-1185">Reference proteome</keyword>
<feature type="transmembrane region" description="Helical" evidence="1">
    <location>
        <begin position="14"/>
        <end position="34"/>
    </location>
</feature>
<evidence type="ECO:0000256" key="1">
    <source>
        <dbReference type="SAM" id="Phobius"/>
    </source>
</evidence>
<dbReference type="Proteomes" id="UP001319121">
    <property type="component" value="Chromosome"/>
</dbReference>
<dbReference type="RefSeq" id="WP_212785334.1">
    <property type="nucleotide sequence ID" value="NZ_AP019536.1"/>
</dbReference>